<dbReference type="RefSeq" id="WP_042231995.1">
    <property type="nucleotide sequence ID" value="NZ_CP026520.1"/>
</dbReference>
<dbReference type="GO" id="GO:0003700">
    <property type="term" value="F:DNA-binding transcription factor activity"/>
    <property type="evidence" value="ECO:0007669"/>
    <property type="project" value="InterPro"/>
</dbReference>
<dbReference type="GO" id="GO:0005829">
    <property type="term" value="C:cytosol"/>
    <property type="evidence" value="ECO:0007669"/>
    <property type="project" value="TreeGrafter"/>
</dbReference>
<dbReference type="KEGG" id="pchi:PC41400_04345"/>
<dbReference type="InterPro" id="IPR005119">
    <property type="entry name" value="LysR_subst-bd"/>
</dbReference>
<dbReference type="InterPro" id="IPR050950">
    <property type="entry name" value="HTH-type_LysR_regulators"/>
</dbReference>
<dbReference type="Pfam" id="PF03466">
    <property type="entry name" value="LysR_substrate"/>
    <property type="match status" value="1"/>
</dbReference>
<name>A0A410WRA2_9BACL</name>
<reference evidence="7 8" key="1">
    <citation type="submission" date="2018-01" db="EMBL/GenBank/DDBJ databases">
        <title>The whole genome sequencing and assembly of Paenibacillus chitinolyticus KCCM 41400 strain.</title>
        <authorList>
            <person name="Kim J.-Y."/>
            <person name="Park M.-K."/>
            <person name="Lee Y.-J."/>
            <person name="Yi H."/>
            <person name="Bahn Y.-S."/>
            <person name="Kim J.F."/>
            <person name="Lee D.-W."/>
        </authorList>
    </citation>
    <scope>NUCLEOTIDE SEQUENCE [LARGE SCALE GENOMIC DNA]</scope>
    <source>
        <strain evidence="7 8">KCCM 41400</strain>
    </source>
</reference>
<comment type="similarity">
    <text evidence="1">Belongs to the LysR transcriptional regulatory family.</text>
</comment>
<dbReference type="Proteomes" id="UP001527202">
    <property type="component" value="Unassembled WGS sequence"/>
</dbReference>
<dbReference type="PANTHER" id="PTHR30419">
    <property type="entry name" value="HTH-TYPE TRANSCRIPTIONAL REGULATOR YBHD"/>
    <property type="match status" value="1"/>
</dbReference>
<dbReference type="EMBL" id="CP026520">
    <property type="protein sequence ID" value="QAV16956.1"/>
    <property type="molecule type" value="Genomic_DNA"/>
</dbReference>
<gene>
    <name evidence="6" type="ORF">M5X16_22285</name>
    <name evidence="7" type="ORF">PC41400_04345</name>
</gene>
<keyword evidence="2" id="KW-0805">Transcription regulation</keyword>
<proteinExistence type="inferred from homology"/>
<evidence type="ECO:0000256" key="2">
    <source>
        <dbReference type="ARBA" id="ARBA00023015"/>
    </source>
</evidence>
<dbReference type="PROSITE" id="PS50931">
    <property type="entry name" value="HTH_LYSR"/>
    <property type="match status" value="1"/>
</dbReference>
<dbReference type="OrthoDB" id="9803735at2"/>
<dbReference type="FunFam" id="1.10.10.10:FF:000001">
    <property type="entry name" value="LysR family transcriptional regulator"/>
    <property type="match status" value="1"/>
</dbReference>
<keyword evidence="4" id="KW-0804">Transcription</keyword>
<dbReference type="Gene3D" id="3.40.190.290">
    <property type="match status" value="1"/>
</dbReference>
<feature type="domain" description="HTH lysR-type" evidence="5">
    <location>
        <begin position="1"/>
        <end position="58"/>
    </location>
</feature>
<dbReference type="Proteomes" id="UP000288943">
    <property type="component" value="Chromosome"/>
</dbReference>
<dbReference type="PANTHER" id="PTHR30419:SF28">
    <property type="entry name" value="HTH-TYPE TRANSCRIPTIONAL REGULATOR BSDA"/>
    <property type="match status" value="1"/>
</dbReference>
<dbReference type="EMBL" id="JAMDMJ010000031">
    <property type="protein sequence ID" value="MCY9598483.1"/>
    <property type="molecule type" value="Genomic_DNA"/>
</dbReference>
<dbReference type="GeneID" id="95374046"/>
<dbReference type="GO" id="GO:0003677">
    <property type="term" value="F:DNA binding"/>
    <property type="evidence" value="ECO:0007669"/>
    <property type="project" value="UniProtKB-KW"/>
</dbReference>
<evidence type="ECO:0000313" key="9">
    <source>
        <dbReference type="Proteomes" id="UP001527202"/>
    </source>
</evidence>
<evidence type="ECO:0000256" key="3">
    <source>
        <dbReference type="ARBA" id="ARBA00023125"/>
    </source>
</evidence>
<dbReference type="Gene3D" id="1.10.10.10">
    <property type="entry name" value="Winged helix-like DNA-binding domain superfamily/Winged helix DNA-binding domain"/>
    <property type="match status" value="1"/>
</dbReference>
<evidence type="ECO:0000313" key="7">
    <source>
        <dbReference type="EMBL" id="QAV16956.1"/>
    </source>
</evidence>
<dbReference type="InterPro" id="IPR000847">
    <property type="entry name" value="LysR_HTH_N"/>
</dbReference>
<evidence type="ECO:0000259" key="5">
    <source>
        <dbReference type="PROSITE" id="PS50931"/>
    </source>
</evidence>
<evidence type="ECO:0000313" key="8">
    <source>
        <dbReference type="Proteomes" id="UP000288943"/>
    </source>
</evidence>
<evidence type="ECO:0000256" key="4">
    <source>
        <dbReference type="ARBA" id="ARBA00023163"/>
    </source>
</evidence>
<dbReference type="SUPFAM" id="SSF53850">
    <property type="entry name" value="Periplasmic binding protein-like II"/>
    <property type="match status" value="1"/>
</dbReference>
<dbReference type="AlphaFoldDB" id="A0A410WRA2"/>
<evidence type="ECO:0000313" key="6">
    <source>
        <dbReference type="EMBL" id="MCY9598483.1"/>
    </source>
</evidence>
<sequence>MHLEQLEYIVEVAKTGSITSAARNLHVSLSAVSQSITHLESELGVVLFARSRMGAVPTAEGKVIIGKAFEVLSKLDELKEAARVWGETLSGELRIGTIPGPMSLLVDAVAGFKQDYPLVRMEIAEKGSQEILDDIRHNRLDIGFIILFESLLKKSEGVTFERLLEGKMVVGMSDKSPLAYRGAVTPEMLRTQPVVLYNDEYVRWFMNRFAAEHGEVDILFTTNNTDAIRKAVEEQNAVTVGMDYSFRREWAPLFTEVNMLTAELEFKAGQPVYLGWVRAEGRHFPRVSKTFVERLRNGLR</sequence>
<keyword evidence="9" id="KW-1185">Reference proteome</keyword>
<dbReference type="SUPFAM" id="SSF46785">
    <property type="entry name" value="Winged helix' DNA-binding domain"/>
    <property type="match status" value="1"/>
</dbReference>
<protein>
    <submittedName>
        <fullName evidence="7">LysR family transcriptional regulator</fullName>
    </submittedName>
</protein>
<dbReference type="Pfam" id="PF00126">
    <property type="entry name" value="HTH_1"/>
    <property type="match status" value="1"/>
</dbReference>
<organism evidence="7 8">
    <name type="scientific">Paenibacillus chitinolyticus</name>
    <dbReference type="NCBI Taxonomy" id="79263"/>
    <lineage>
        <taxon>Bacteria</taxon>
        <taxon>Bacillati</taxon>
        <taxon>Bacillota</taxon>
        <taxon>Bacilli</taxon>
        <taxon>Bacillales</taxon>
        <taxon>Paenibacillaceae</taxon>
        <taxon>Paenibacillus</taxon>
    </lineage>
</organism>
<dbReference type="CDD" id="cd05466">
    <property type="entry name" value="PBP2_LTTR_substrate"/>
    <property type="match status" value="1"/>
</dbReference>
<evidence type="ECO:0000256" key="1">
    <source>
        <dbReference type="ARBA" id="ARBA00009437"/>
    </source>
</evidence>
<dbReference type="PRINTS" id="PR00039">
    <property type="entry name" value="HTHLYSR"/>
</dbReference>
<accession>A0A410WRA2</accession>
<keyword evidence="3" id="KW-0238">DNA-binding</keyword>
<dbReference type="InterPro" id="IPR036390">
    <property type="entry name" value="WH_DNA-bd_sf"/>
</dbReference>
<reference evidence="6 9" key="2">
    <citation type="submission" date="2022-05" db="EMBL/GenBank/DDBJ databases">
        <title>Genome Sequencing of Bee-Associated Microbes.</title>
        <authorList>
            <person name="Dunlap C."/>
        </authorList>
    </citation>
    <scope>NUCLEOTIDE SEQUENCE [LARGE SCALE GENOMIC DNA]</scope>
    <source>
        <strain evidence="6 9">NRRL B-23120</strain>
    </source>
</reference>
<dbReference type="InterPro" id="IPR036388">
    <property type="entry name" value="WH-like_DNA-bd_sf"/>
</dbReference>